<feature type="compositionally biased region" description="Low complexity" evidence="2">
    <location>
        <begin position="1093"/>
        <end position="1115"/>
    </location>
</feature>
<feature type="compositionally biased region" description="Low complexity" evidence="2">
    <location>
        <begin position="1272"/>
        <end position="1287"/>
    </location>
</feature>
<evidence type="ECO:0000256" key="2">
    <source>
        <dbReference type="SAM" id="MobiDB-lite"/>
    </source>
</evidence>
<feature type="compositionally biased region" description="Basic and acidic residues" evidence="2">
    <location>
        <begin position="779"/>
        <end position="837"/>
    </location>
</feature>
<feature type="compositionally biased region" description="Basic and acidic residues" evidence="2">
    <location>
        <begin position="1037"/>
        <end position="1046"/>
    </location>
</feature>
<feature type="coiled-coil region" evidence="1">
    <location>
        <begin position="124"/>
        <end position="158"/>
    </location>
</feature>
<feature type="region of interest" description="Disordered" evidence="2">
    <location>
        <begin position="1068"/>
        <end position="1115"/>
    </location>
</feature>
<dbReference type="Proteomes" id="UP000179807">
    <property type="component" value="Unassembled WGS sequence"/>
</dbReference>
<reference evidence="3" key="1">
    <citation type="submission" date="2016-10" db="EMBL/GenBank/DDBJ databases">
        <authorList>
            <person name="Benchimol M."/>
            <person name="Almeida L.G."/>
            <person name="Vasconcelos A.T."/>
            <person name="Perreira-Neves A."/>
            <person name="Rosa I.A."/>
            <person name="Tasca T."/>
            <person name="Bogo M.R."/>
            <person name="de Souza W."/>
        </authorList>
    </citation>
    <scope>NUCLEOTIDE SEQUENCE [LARGE SCALE GENOMIC DNA]</scope>
    <source>
        <strain evidence="3">K</strain>
    </source>
</reference>
<keyword evidence="1" id="KW-0175">Coiled coil</keyword>
<feature type="compositionally biased region" description="Low complexity" evidence="2">
    <location>
        <begin position="338"/>
        <end position="376"/>
    </location>
</feature>
<proteinExistence type="predicted"/>
<sequence length="1313" mass="151376">MFSQTKSHFQNLLSYLRDIYPDDPPTLESTFSSYPHLKKIADLTISLLNTAEDHPLQPEEIGLIVRSIAALCSSTSDISLSEIQTERVVHKRRLVSDVDLDDPEQLQNRISELLELNEVLAFERKGHQQHVDALQDEIAELKEEYDKLKKNFLELKRTREDDVSNLTFRYEELDDQYQSVLTELKLASSKGQNLSVLIDDAVKESDEKEDNIQELQKKTYEQKVLLKKAKSLLKYLEHRVSEDQILIKRLKGQHRSKLSKSPKAQEAINENKELKEENEILREKLVELAASSQDNFTTIVELKQENQTLMQELNKSNNENTEKENEIQKLQELLQNQNSNNQADKNNKTSRASSVSSKTSRNSKNTSKPSNNANTTIGNKRFVETLGTGDNASISSAFDSVFNSVSSDKRSNYDHEIMKSDNYQSSNELHEVKRSLRILSKLFTDNDIRPSDLPKLHKKLSEQEVLLDKFRSTIDGLARFTQKLLSEDNASLNLLSNSSPILKDESLKKDVLAQIESARNVAYQALNGEINEIMLFDTIFESDERIEEMLKQNIDKGADHEFAALLILLYVINKLVKINKADRKFLESIYKYLPFQIDHPNTAEDAAKYIDEIHKTIKDLKNFHNSEIGVMKPETTTSEFLDKLNQNIHDLTGHLKEAVDFNGKLFELPDYLTHFISVEEENNHDSSSNRSSDHESNHDAKSESEISEKQEAPETTQNTKTDQTDKKTKSETQTPEDTHENHEENNSQSDQEDKSESEKSNSSVIQNSQNHPSENITDNSKEQTQSKKQPKSNEAKSDSGSNHEKNKQQENKKQKENNQQQENKKQPENNKQKENNKQQENNQDNTTSEELNKSLFDDLLSREIEEMSKLGIDQRQLFIMKRLREDNQNMKDTIKKLQRELDDANTANEVLHATFAEFHDKNEETEKNALVIVAEKERLEQLLADKQVLYQKNLKTTTEYAESKYKLELKTFYKRLETQKDSFQKKLDDRNRRIRELKNSTKEIVESYEEVIQRQRTEMRELCKENERLSKSQVKTRKSESENMKKISDLQDKIAELAMQRSHDLSTTITNDDLSMSTGQINSRSQNASGLISNNNSHSRLNNQSNNRSLDQSLSQSLDQSYHQSFIQQANEQNVLDEIGKVIVKVIGDKTRKPQVSWTKDDVIKAIQSFDPKWVKKNLDEEWRTWALSVLEIYDKNGAPEEKDEMRSAEMRIKIKSVLESTSSRQRMFEQIQSLRLQKKILLQNEKKDEKTANKKNVKSQKQKQPPKESNLKALTLAVATAGLLKNKTMKNKSKMASSKSSTTTSPTKTPYK</sequence>
<feature type="compositionally biased region" description="Basic and acidic residues" evidence="2">
    <location>
        <begin position="691"/>
        <end position="712"/>
    </location>
</feature>
<accession>A0A1J4KFF4</accession>
<feature type="region of interest" description="Disordered" evidence="2">
    <location>
        <begin position="1024"/>
        <end position="1046"/>
    </location>
</feature>
<name>A0A1J4KFF4_9EUKA</name>
<comment type="caution">
    <text evidence="3">The sequence shown here is derived from an EMBL/GenBank/DDBJ whole genome shotgun (WGS) entry which is preliminary data.</text>
</comment>
<evidence type="ECO:0000256" key="1">
    <source>
        <dbReference type="SAM" id="Coils"/>
    </source>
</evidence>
<feature type="region of interest" description="Disordered" evidence="2">
    <location>
        <begin position="681"/>
        <end position="851"/>
    </location>
</feature>
<evidence type="ECO:0000313" key="4">
    <source>
        <dbReference type="Proteomes" id="UP000179807"/>
    </source>
</evidence>
<gene>
    <name evidence="3" type="ORF">TRFO_23565</name>
</gene>
<feature type="region of interest" description="Disordered" evidence="2">
    <location>
        <begin position="338"/>
        <end position="378"/>
    </location>
</feature>
<feature type="compositionally biased region" description="Polar residues" evidence="2">
    <location>
        <begin position="764"/>
        <end position="778"/>
    </location>
</feature>
<dbReference type="EMBL" id="MLAK01000678">
    <property type="protein sequence ID" value="OHT08101.1"/>
    <property type="molecule type" value="Genomic_DNA"/>
</dbReference>
<dbReference type="VEuPathDB" id="TrichDB:TRFO_23565"/>
<feature type="compositionally biased region" description="Basic and acidic residues" evidence="2">
    <location>
        <begin position="722"/>
        <end position="759"/>
    </location>
</feature>
<evidence type="ECO:0000313" key="3">
    <source>
        <dbReference type="EMBL" id="OHT08101.1"/>
    </source>
</evidence>
<organism evidence="3 4">
    <name type="scientific">Tritrichomonas foetus</name>
    <dbReference type="NCBI Taxonomy" id="1144522"/>
    <lineage>
        <taxon>Eukaryota</taxon>
        <taxon>Metamonada</taxon>
        <taxon>Parabasalia</taxon>
        <taxon>Tritrichomonadida</taxon>
        <taxon>Tritrichomonadidae</taxon>
        <taxon>Tritrichomonas</taxon>
    </lineage>
</organism>
<feature type="compositionally biased region" description="Low complexity" evidence="2">
    <location>
        <begin position="1295"/>
        <end position="1313"/>
    </location>
</feature>
<keyword evidence="4" id="KW-1185">Reference proteome</keyword>
<protein>
    <submittedName>
        <fullName evidence="3">Uncharacterized protein</fullName>
    </submittedName>
</protein>
<feature type="region of interest" description="Disordered" evidence="2">
    <location>
        <begin position="1246"/>
        <end position="1313"/>
    </location>
</feature>
<dbReference type="GeneID" id="94837930"/>
<dbReference type="RefSeq" id="XP_068361237.1">
    <property type="nucleotide sequence ID" value="XM_068503226.1"/>
</dbReference>
<feature type="compositionally biased region" description="Polar residues" evidence="2">
    <location>
        <begin position="1068"/>
        <end position="1092"/>
    </location>
</feature>